<comment type="similarity">
    <text evidence="8">Belongs to the G-protein coupled receptor 1 family.</text>
</comment>
<dbReference type="PANTHER" id="PTHR24238">
    <property type="entry name" value="G-PROTEIN COUPLED RECEPTOR"/>
    <property type="match status" value="1"/>
</dbReference>
<keyword evidence="13" id="KW-1185">Reference proteome</keyword>
<gene>
    <name evidence="12" type="ORF">MAR_027534</name>
</gene>
<evidence type="ECO:0000256" key="3">
    <source>
        <dbReference type="ARBA" id="ARBA00022989"/>
    </source>
</evidence>
<feature type="transmembrane region" description="Helical" evidence="10">
    <location>
        <begin position="391"/>
        <end position="413"/>
    </location>
</feature>
<sequence>MIVLDMNEVVCQTANSSLYLTEMYSPLSHVDEARNWTEADLSLEKASTLVGSIVYLCILMVVGVVGNIFVLLIFYFRFNPSTHRCFIITLAIYDFFACAVGAPWAIAESFFAFNYHDVATCKIFRFILYYTCVASSLTLVLIAIERSRKICTPLESQFSIPMAKKAIYVVVLVISTISASPALVLYGNKTIPTGYKNVTGTKCFVTDYFSETFWPKAFNIYLLALAFLSTAIMAVCYIRIARTVSRMGTDSIAKRMRASEKCNVKSEDSVPQSEDDVNDSDSTYQQDVNSLSKERNHRMSRGQVSVTSRDSVKVARGTGIRNNLRDRSSKWASKLFRRLSSKSGRKTLRVTKMLTFVTVAFVVSYLPHLSLQLWSMFTSKERENTLPTDNFYQVLFFSFLINNLVNPFIYAAMDLKFKNELKKLLTCGFNIHTRSTNV</sequence>
<evidence type="ECO:0000256" key="8">
    <source>
        <dbReference type="RuleBase" id="RU000688"/>
    </source>
</evidence>
<proteinExistence type="inferred from homology"/>
<name>A0ABY7EY50_MYAAR</name>
<organism evidence="12 13">
    <name type="scientific">Mya arenaria</name>
    <name type="common">Soft-shell clam</name>
    <dbReference type="NCBI Taxonomy" id="6604"/>
    <lineage>
        <taxon>Eukaryota</taxon>
        <taxon>Metazoa</taxon>
        <taxon>Spiralia</taxon>
        <taxon>Lophotrochozoa</taxon>
        <taxon>Mollusca</taxon>
        <taxon>Bivalvia</taxon>
        <taxon>Autobranchia</taxon>
        <taxon>Heteroconchia</taxon>
        <taxon>Euheterodonta</taxon>
        <taxon>Imparidentia</taxon>
        <taxon>Neoheterodontei</taxon>
        <taxon>Myida</taxon>
        <taxon>Myoidea</taxon>
        <taxon>Myidae</taxon>
        <taxon>Mya</taxon>
    </lineage>
</organism>
<evidence type="ECO:0000256" key="5">
    <source>
        <dbReference type="ARBA" id="ARBA00023136"/>
    </source>
</evidence>
<evidence type="ECO:0000256" key="7">
    <source>
        <dbReference type="ARBA" id="ARBA00023224"/>
    </source>
</evidence>
<keyword evidence="2 8" id="KW-0812">Transmembrane</keyword>
<comment type="subcellular location">
    <subcellularLocation>
        <location evidence="1">Membrane</location>
        <topology evidence="1">Multi-pass membrane protein</topology>
    </subcellularLocation>
</comment>
<dbReference type="Gene3D" id="1.20.1070.10">
    <property type="entry name" value="Rhodopsin 7-helix transmembrane proteins"/>
    <property type="match status" value="1"/>
</dbReference>
<dbReference type="PROSITE" id="PS50262">
    <property type="entry name" value="G_PROTEIN_RECEP_F1_2"/>
    <property type="match status" value="1"/>
</dbReference>
<feature type="domain" description="G-protein coupled receptors family 1 profile" evidence="11">
    <location>
        <begin position="66"/>
        <end position="410"/>
    </location>
</feature>
<feature type="region of interest" description="Disordered" evidence="9">
    <location>
        <begin position="263"/>
        <end position="303"/>
    </location>
</feature>
<dbReference type="SUPFAM" id="SSF81321">
    <property type="entry name" value="Family A G protein-coupled receptor-like"/>
    <property type="match status" value="1"/>
</dbReference>
<protein>
    <submittedName>
        <fullName evidence="12">OX2R-like protein</fullName>
    </submittedName>
</protein>
<feature type="transmembrane region" description="Helical" evidence="10">
    <location>
        <begin position="218"/>
        <end position="238"/>
    </location>
</feature>
<evidence type="ECO:0000256" key="1">
    <source>
        <dbReference type="ARBA" id="ARBA00004141"/>
    </source>
</evidence>
<keyword evidence="7 8" id="KW-0807">Transducer</keyword>
<feature type="transmembrane region" description="Helical" evidence="10">
    <location>
        <begin position="126"/>
        <end position="145"/>
    </location>
</feature>
<dbReference type="PANTHER" id="PTHR24238:SF47">
    <property type="entry name" value="ECDYSTEROIDS_DOPAMINE RECEPTOR-RELATED"/>
    <property type="match status" value="1"/>
</dbReference>
<evidence type="ECO:0000256" key="2">
    <source>
        <dbReference type="ARBA" id="ARBA00022692"/>
    </source>
</evidence>
<evidence type="ECO:0000313" key="12">
    <source>
        <dbReference type="EMBL" id="WAR13354.1"/>
    </source>
</evidence>
<keyword evidence="3 10" id="KW-1133">Transmembrane helix</keyword>
<dbReference type="Pfam" id="PF00001">
    <property type="entry name" value="7tm_1"/>
    <property type="match status" value="1"/>
</dbReference>
<dbReference type="EMBL" id="CP111019">
    <property type="protein sequence ID" value="WAR13354.1"/>
    <property type="molecule type" value="Genomic_DNA"/>
</dbReference>
<dbReference type="PRINTS" id="PR00237">
    <property type="entry name" value="GPCRRHODOPSN"/>
</dbReference>
<reference evidence="12" key="1">
    <citation type="submission" date="2022-11" db="EMBL/GenBank/DDBJ databases">
        <title>Centuries of genome instability and evolution in soft-shell clam transmissible cancer (bioRxiv).</title>
        <authorList>
            <person name="Hart S.F.M."/>
            <person name="Yonemitsu M.A."/>
            <person name="Giersch R.M."/>
            <person name="Beal B.F."/>
            <person name="Arriagada G."/>
            <person name="Davis B.W."/>
            <person name="Ostrander E.A."/>
            <person name="Goff S.P."/>
            <person name="Metzger M.J."/>
        </authorList>
    </citation>
    <scope>NUCLEOTIDE SEQUENCE</scope>
    <source>
        <strain evidence="12">MELC-2E11</strain>
        <tissue evidence="12">Siphon/mantle</tissue>
    </source>
</reference>
<accession>A0ABY7EY50</accession>
<keyword evidence="6 8" id="KW-0675">Receptor</keyword>
<dbReference type="InterPro" id="IPR000276">
    <property type="entry name" value="GPCR_Rhodpsn"/>
</dbReference>
<dbReference type="CDD" id="cd00637">
    <property type="entry name" value="7tm_classA_rhodopsin-like"/>
    <property type="match status" value="1"/>
</dbReference>
<keyword evidence="4 8" id="KW-0297">G-protein coupled receptor</keyword>
<feature type="transmembrane region" description="Helical" evidence="10">
    <location>
        <begin position="353"/>
        <end position="371"/>
    </location>
</feature>
<evidence type="ECO:0000256" key="6">
    <source>
        <dbReference type="ARBA" id="ARBA00023170"/>
    </source>
</evidence>
<dbReference type="InterPro" id="IPR017452">
    <property type="entry name" value="GPCR_Rhodpsn_7TM"/>
</dbReference>
<evidence type="ECO:0000256" key="4">
    <source>
        <dbReference type="ARBA" id="ARBA00023040"/>
    </source>
</evidence>
<feature type="transmembrane region" description="Helical" evidence="10">
    <location>
        <begin position="166"/>
        <end position="186"/>
    </location>
</feature>
<evidence type="ECO:0000256" key="10">
    <source>
        <dbReference type="SAM" id="Phobius"/>
    </source>
</evidence>
<evidence type="ECO:0000256" key="9">
    <source>
        <dbReference type="SAM" id="MobiDB-lite"/>
    </source>
</evidence>
<evidence type="ECO:0000259" key="11">
    <source>
        <dbReference type="PROSITE" id="PS50262"/>
    </source>
</evidence>
<feature type="transmembrane region" description="Helical" evidence="10">
    <location>
        <begin position="85"/>
        <end position="106"/>
    </location>
</feature>
<keyword evidence="5 10" id="KW-0472">Membrane</keyword>
<dbReference type="PROSITE" id="PS00237">
    <property type="entry name" value="G_PROTEIN_RECEP_F1_1"/>
    <property type="match status" value="1"/>
</dbReference>
<dbReference type="Proteomes" id="UP001164746">
    <property type="component" value="Chromosome 8"/>
</dbReference>
<feature type="compositionally biased region" description="Polar residues" evidence="9">
    <location>
        <begin position="280"/>
        <end position="291"/>
    </location>
</feature>
<feature type="transmembrane region" description="Helical" evidence="10">
    <location>
        <begin position="53"/>
        <end position="78"/>
    </location>
</feature>
<evidence type="ECO:0000313" key="13">
    <source>
        <dbReference type="Proteomes" id="UP001164746"/>
    </source>
</evidence>